<proteinExistence type="predicted"/>
<name>A0ACC0UC80_9AGAM</name>
<organism evidence="1 2">
    <name type="scientific">Russula earlei</name>
    <dbReference type="NCBI Taxonomy" id="71964"/>
    <lineage>
        <taxon>Eukaryota</taxon>
        <taxon>Fungi</taxon>
        <taxon>Dikarya</taxon>
        <taxon>Basidiomycota</taxon>
        <taxon>Agaricomycotina</taxon>
        <taxon>Agaricomycetes</taxon>
        <taxon>Russulales</taxon>
        <taxon>Russulaceae</taxon>
        <taxon>Russula</taxon>
    </lineage>
</organism>
<keyword evidence="2" id="KW-1185">Reference proteome</keyword>
<protein>
    <submittedName>
        <fullName evidence="1">Uncharacterized protein</fullName>
    </submittedName>
</protein>
<accession>A0ACC0UC80</accession>
<evidence type="ECO:0000313" key="1">
    <source>
        <dbReference type="EMBL" id="KAI9509107.1"/>
    </source>
</evidence>
<feature type="non-terminal residue" evidence="1">
    <location>
        <position position="1"/>
    </location>
</feature>
<reference evidence="1" key="1">
    <citation type="submission" date="2021-03" db="EMBL/GenBank/DDBJ databases">
        <title>Evolutionary priming and transition to the ectomycorrhizal habit in an iconic lineage of mushroom-forming fungi: is preadaptation a requirement?</title>
        <authorList>
            <consortium name="DOE Joint Genome Institute"/>
            <person name="Looney B.P."/>
            <person name="Miyauchi S."/>
            <person name="Morin E."/>
            <person name="Drula E."/>
            <person name="Courty P.E."/>
            <person name="Chicoki N."/>
            <person name="Fauchery L."/>
            <person name="Kohler A."/>
            <person name="Kuo A."/>
            <person name="LaButti K."/>
            <person name="Pangilinan J."/>
            <person name="Lipzen A."/>
            <person name="Riley R."/>
            <person name="Andreopoulos W."/>
            <person name="He G."/>
            <person name="Johnson J."/>
            <person name="Barry K.W."/>
            <person name="Grigoriev I.V."/>
            <person name="Nagy L."/>
            <person name="Hibbett D."/>
            <person name="Henrissat B."/>
            <person name="Matheny P.B."/>
            <person name="Labbe J."/>
            <person name="Martin A.F."/>
        </authorList>
    </citation>
    <scope>NUCLEOTIDE SEQUENCE</scope>
    <source>
        <strain evidence="1">BPL698</strain>
    </source>
</reference>
<comment type="caution">
    <text evidence="1">The sequence shown here is derived from an EMBL/GenBank/DDBJ whole genome shotgun (WGS) entry which is preliminary data.</text>
</comment>
<dbReference type="Proteomes" id="UP001207468">
    <property type="component" value="Unassembled WGS sequence"/>
</dbReference>
<gene>
    <name evidence="1" type="ORF">F5148DRAFT_978862</name>
</gene>
<dbReference type="EMBL" id="JAGFNK010000072">
    <property type="protein sequence ID" value="KAI9509107.1"/>
    <property type="molecule type" value="Genomic_DNA"/>
</dbReference>
<evidence type="ECO:0000313" key="2">
    <source>
        <dbReference type="Proteomes" id="UP001207468"/>
    </source>
</evidence>
<sequence length="73" mass="8158">FAFECDALKACIEHTVTLTQVFRQKDDSTYLSWVGSGNGDEFVQLLHEIRQGSITPLATESFRALSRPAPPLF</sequence>